<dbReference type="PANTHER" id="PTHR31719">
    <property type="entry name" value="NAC TRANSCRIPTION FACTOR 56"/>
    <property type="match status" value="1"/>
</dbReference>
<keyword evidence="4" id="KW-0804">Transcription</keyword>
<sequence length="258" mass="27432">MDGKTKGLHTQPRRLPGWEARHHRGRQCETTAPASPNDNPLQADSKQPTPPVAAPPDPAPSTTAPPQPPAFPASAYRTAAALHLALSPREEEAREVRPPALRLRRPGAATPAGAGAGSGKESLKNDKPILAGGGARCFGVKKALVFYQGRSPRRTKTEWIMHEYRLLQADAGAARHRPHDFMRLDDWVLCRIRRKGDAVAPDADGESGAAPSQVVAPAAAATAEVHVGGYAFGGFGDDWADGQLPDRRPSADDCACET</sequence>
<feature type="compositionally biased region" description="Pro residues" evidence="6">
    <location>
        <begin position="48"/>
        <end position="71"/>
    </location>
</feature>
<proteinExistence type="predicted"/>
<dbReference type="PROSITE" id="PS51005">
    <property type="entry name" value="NAC"/>
    <property type="match status" value="1"/>
</dbReference>
<dbReference type="GO" id="GO:0003677">
    <property type="term" value="F:DNA binding"/>
    <property type="evidence" value="ECO:0007669"/>
    <property type="project" value="UniProtKB-KW"/>
</dbReference>
<dbReference type="PANTHER" id="PTHR31719:SF105">
    <property type="entry name" value="NAC DOMAIN-CONTAINING PROTEIN"/>
    <property type="match status" value="1"/>
</dbReference>
<dbReference type="AlphaFoldDB" id="A0AAD8WI56"/>
<dbReference type="GO" id="GO:0005634">
    <property type="term" value="C:nucleus"/>
    <property type="evidence" value="ECO:0007669"/>
    <property type="project" value="UniProtKB-SubCell"/>
</dbReference>
<evidence type="ECO:0000313" key="8">
    <source>
        <dbReference type="EMBL" id="KAK1663547.1"/>
    </source>
</evidence>
<name>A0AAD8WI56_LOLMU</name>
<feature type="compositionally biased region" description="Polar residues" evidence="6">
    <location>
        <begin position="28"/>
        <end position="47"/>
    </location>
</feature>
<dbReference type="SUPFAM" id="SSF101941">
    <property type="entry name" value="NAC domain"/>
    <property type="match status" value="1"/>
</dbReference>
<evidence type="ECO:0000256" key="2">
    <source>
        <dbReference type="ARBA" id="ARBA00023015"/>
    </source>
</evidence>
<dbReference type="InterPro" id="IPR003441">
    <property type="entry name" value="NAC-dom"/>
</dbReference>
<feature type="domain" description="NAC" evidence="7">
    <location>
        <begin position="28"/>
        <end position="195"/>
    </location>
</feature>
<evidence type="ECO:0000256" key="6">
    <source>
        <dbReference type="SAM" id="MobiDB-lite"/>
    </source>
</evidence>
<protein>
    <recommendedName>
        <fullName evidence="7">NAC domain-containing protein</fullName>
    </recommendedName>
</protein>
<evidence type="ECO:0000256" key="1">
    <source>
        <dbReference type="ARBA" id="ARBA00004123"/>
    </source>
</evidence>
<evidence type="ECO:0000256" key="5">
    <source>
        <dbReference type="ARBA" id="ARBA00023242"/>
    </source>
</evidence>
<feature type="compositionally biased region" description="Basic and acidic residues" evidence="6">
    <location>
        <begin position="88"/>
        <end position="97"/>
    </location>
</feature>
<keyword evidence="5" id="KW-0539">Nucleus</keyword>
<dbReference type="InterPro" id="IPR036093">
    <property type="entry name" value="NAC_dom_sf"/>
</dbReference>
<keyword evidence="9" id="KW-1185">Reference proteome</keyword>
<evidence type="ECO:0000313" key="9">
    <source>
        <dbReference type="Proteomes" id="UP001231189"/>
    </source>
</evidence>
<dbReference type="EMBL" id="JAUUTY010000003">
    <property type="protein sequence ID" value="KAK1663547.1"/>
    <property type="molecule type" value="Genomic_DNA"/>
</dbReference>
<feature type="region of interest" description="Disordered" evidence="6">
    <location>
        <begin position="1"/>
        <end position="125"/>
    </location>
</feature>
<evidence type="ECO:0000256" key="3">
    <source>
        <dbReference type="ARBA" id="ARBA00023125"/>
    </source>
</evidence>
<comment type="subcellular location">
    <subcellularLocation>
        <location evidence="1">Nucleus</location>
    </subcellularLocation>
</comment>
<gene>
    <name evidence="8" type="ORF">QYE76_051706</name>
</gene>
<dbReference type="Pfam" id="PF02365">
    <property type="entry name" value="NAM"/>
    <property type="match status" value="1"/>
</dbReference>
<comment type="caution">
    <text evidence="8">The sequence shown here is derived from an EMBL/GenBank/DDBJ whole genome shotgun (WGS) entry which is preliminary data.</text>
</comment>
<keyword evidence="3" id="KW-0238">DNA-binding</keyword>
<evidence type="ECO:0000256" key="4">
    <source>
        <dbReference type="ARBA" id="ARBA00023163"/>
    </source>
</evidence>
<reference evidence="8" key="1">
    <citation type="submission" date="2023-07" db="EMBL/GenBank/DDBJ databases">
        <title>A chromosome-level genome assembly of Lolium multiflorum.</title>
        <authorList>
            <person name="Chen Y."/>
            <person name="Copetti D."/>
            <person name="Kolliker R."/>
            <person name="Studer B."/>
        </authorList>
    </citation>
    <scope>NUCLEOTIDE SEQUENCE</scope>
    <source>
        <strain evidence="8">02402/16</strain>
        <tissue evidence="8">Leaf</tissue>
    </source>
</reference>
<accession>A0AAD8WI56</accession>
<evidence type="ECO:0000259" key="7">
    <source>
        <dbReference type="PROSITE" id="PS51005"/>
    </source>
</evidence>
<dbReference type="Proteomes" id="UP001231189">
    <property type="component" value="Unassembled WGS sequence"/>
</dbReference>
<dbReference type="Gene3D" id="2.170.150.80">
    <property type="entry name" value="NAC domain"/>
    <property type="match status" value="1"/>
</dbReference>
<organism evidence="8 9">
    <name type="scientific">Lolium multiflorum</name>
    <name type="common">Italian ryegrass</name>
    <name type="synonym">Lolium perenne subsp. multiflorum</name>
    <dbReference type="NCBI Taxonomy" id="4521"/>
    <lineage>
        <taxon>Eukaryota</taxon>
        <taxon>Viridiplantae</taxon>
        <taxon>Streptophyta</taxon>
        <taxon>Embryophyta</taxon>
        <taxon>Tracheophyta</taxon>
        <taxon>Spermatophyta</taxon>
        <taxon>Magnoliopsida</taxon>
        <taxon>Liliopsida</taxon>
        <taxon>Poales</taxon>
        <taxon>Poaceae</taxon>
        <taxon>BOP clade</taxon>
        <taxon>Pooideae</taxon>
        <taxon>Poodae</taxon>
        <taxon>Poeae</taxon>
        <taxon>Poeae Chloroplast Group 2 (Poeae type)</taxon>
        <taxon>Loliodinae</taxon>
        <taxon>Loliinae</taxon>
        <taxon>Lolium</taxon>
    </lineage>
</organism>
<feature type="compositionally biased region" description="Low complexity" evidence="6">
    <location>
        <begin position="98"/>
        <end position="113"/>
    </location>
</feature>
<dbReference type="GO" id="GO:0006355">
    <property type="term" value="P:regulation of DNA-templated transcription"/>
    <property type="evidence" value="ECO:0007669"/>
    <property type="project" value="InterPro"/>
</dbReference>
<keyword evidence="2" id="KW-0805">Transcription regulation</keyword>